<dbReference type="Proteomes" id="UP000030746">
    <property type="component" value="Unassembled WGS sequence"/>
</dbReference>
<gene>
    <name evidence="3" type="ORF">LOTGIDRAFT_214000</name>
</gene>
<evidence type="ECO:0000313" key="3">
    <source>
        <dbReference type="EMBL" id="ESO98385.1"/>
    </source>
</evidence>
<dbReference type="GO" id="GO:0050659">
    <property type="term" value="F:N-acetylgalactosamine 4-sulfate 6-O-sulfotransferase activity"/>
    <property type="evidence" value="ECO:0007669"/>
    <property type="project" value="TreeGrafter"/>
</dbReference>
<dbReference type="AlphaFoldDB" id="V4ATZ0"/>
<feature type="region of interest" description="Disordered" evidence="1">
    <location>
        <begin position="401"/>
        <end position="420"/>
    </location>
</feature>
<dbReference type="Pfam" id="PF00685">
    <property type="entry name" value="Sulfotransfer_1"/>
    <property type="match status" value="1"/>
</dbReference>
<dbReference type="InterPro" id="IPR000863">
    <property type="entry name" value="Sulfotransferase_dom"/>
</dbReference>
<proteinExistence type="predicted"/>
<dbReference type="OMA" id="HKQQVGC"/>
<dbReference type="CTD" id="20246462"/>
<evidence type="ECO:0000259" key="2">
    <source>
        <dbReference type="Pfam" id="PF00685"/>
    </source>
</evidence>
<organism evidence="3 4">
    <name type="scientific">Lottia gigantea</name>
    <name type="common">Giant owl limpet</name>
    <dbReference type="NCBI Taxonomy" id="225164"/>
    <lineage>
        <taxon>Eukaryota</taxon>
        <taxon>Metazoa</taxon>
        <taxon>Spiralia</taxon>
        <taxon>Lophotrochozoa</taxon>
        <taxon>Mollusca</taxon>
        <taxon>Gastropoda</taxon>
        <taxon>Patellogastropoda</taxon>
        <taxon>Lottioidea</taxon>
        <taxon>Lottiidae</taxon>
        <taxon>Lottia</taxon>
    </lineage>
</organism>
<protein>
    <recommendedName>
        <fullName evidence="2">Sulfotransferase domain-containing protein</fullName>
    </recommendedName>
</protein>
<sequence length="431" mass="50863">MDTTSEMLSMHPKRYNPKFKNPCWYEDLTVPAVYAHNKFSGYFHSVKTMFRELTNIWQKTIEEDSNPKRLRCLPYFFIAGQPKCGSTDLYQKISSHPDVSMPPNKEYHWWARRRFGSKSNNSSSLSFDDYTDLFDKVALYIEHVHDSTRAGDQEDYHPLITGDASASTLWDNDEWWSLKENCGATEPRFTNADYIHHFLPHAKIIVILRDPVDRLWSDYLYFLKSMKSAEDFHKNVAMSIDSFETCLLENTFASCINNKTIANLARVRLRIGIYYSYIETWLNIYPRDQFFILRLEDYASNIRNVMKRVFKFLGLRDLTREEADYILGQPVANTRKKGDRKFGKMKEETRKLLGDFYEPYNKKLSALLNDNRFMWKDKSDERQKYATESSVFDELGDYREKRSGRSLKGSSHSKLLKSLRQRIKNCEDKNT</sequence>
<dbReference type="Gene3D" id="3.40.50.300">
    <property type="entry name" value="P-loop containing nucleotide triphosphate hydrolases"/>
    <property type="match status" value="1"/>
</dbReference>
<dbReference type="InterPro" id="IPR052654">
    <property type="entry name" value="CS_Sulfotransferase"/>
</dbReference>
<evidence type="ECO:0000256" key="1">
    <source>
        <dbReference type="SAM" id="MobiDB-lite"/>
    </source>
</evidence>
<dbReference type="SUPFAM" id="SSF52540">
    <property type="entry name" value="P-loop containing nucleoside triphosphate hydrolases"/>
    <property type="match status" value="1"/>
</dbReference>
<feature type="domain" description="Sulfotransferase" evidence="2">
    <location>
        <begin position="76"/>
        <end position="327"/>
    </location>
</feature>
<dbReference type="KEGG" id="lgi:LOTGIDRAFT_214000"/>
<evidence type="ECO:0000313" key="4">
    <source>
        <dbReference type="Proteomes" id="UP000030746"/>
    </source>
</evidence>
<dbReference type="RefSeq" id="XP_009051079.1">
    <property type="nucleotide sequence ID" value="XM_009052831.1"/>
</dbReference>
<dbReference type="HOGENOM" id="CLU_017703_2_0_1"/>
<dbReference type="GO" id="GO:0019319">
    <property type="term" value="P:hexose biosynthetic process"/>
    <property type="evidence" value="ECO:0007669"/>
    <property type="project" value="TreeGrafter"/>
</dbReference>
<dbReference type="EMBL" id="KB201262">
    <property type="protein sequence ID" value="ESO98385.1"/>
    <property type="molecule type" value="Genomic_DNA"/>
</dbReference>
<accession>V4ATZ0</accession>
<dbReference type="InterPro" id="IPR027417">
    <property type="entry name" value="P-loop_NTPase"/>
</dbReference>
<name>V4ATZ0_LOTGI</name>
<dbReference type="PANTHER" id="PTHR15723:SF0">
    <property type="entry name" value="CARBOHYDRATE SULFOTRANSFERASE 15"/>
    <property type="match status" value="1"/>
</dbReference>
<dbReference type="GeneID" id="20246462"/>
<dbReference type="OrthoDB" id="8068875at2759"/>
<dbReference type="PANTHER" id="PTHR15723">
    <property type="entry name" value="CARBOHYDRATE SULFOTRANSFERASE 15"/>
    <property type="match status" value="1"/>
</dbReference>
<dbReference type="STRING" id="225164.V4ATZ0"/>
<reference evidence="3 4" key="1">
    <citation type="journal article" date="2013" name="Nature">
        <title>Insights into bilaterian evolution from three spiralian genomes.</title>
        <authorList>
            <person name="Simakov O."/>
            <person name="Marletaz F."/>
            <person name="Cho S.J."/>
            <person name="Edsinger-Gonzales E."/>
            <person name="Havlak P."/>
            <person name="Hellsten U."/>
            <person name="Kuo D.H."/>
            <person name="Larsson T."/>
            <person name="Lv J."/>
            <person name="Arendt D."/>
            <person name="Savage R."/>
            <person name="Osoegawa K."/>
            <person name="de Jong P."/>
            <person name="Grimwood J."/>
            <person name="Chapman J.A."/>
            <person name="Shapiro H."/>
            <person name="Aerts A."/>
            <person name="Otillar R.P."/>
            <person name="Terry A.Y."/>
            <person name="Boore J.L."/>
            <person name="Grigoriev I.V."/>
            <person name="Lindberg D.R."/>
            <person name="Seaver E.C."/>
            <person name="Weisblat D.A."/>
            <person name="Putnam N.H."/>
            <person name="Rokhsar D.S."/>
        </authorList>
    </citation>
    <scope>NUCLEOTIDE SEQUENCE [LARGE SCALE GENOMIC DNA]</scope>
</reference>
<keyword evidence="4" id="KW-1185">Reference proteome</keyword>